<dbReference type="AlphaFoldDB" id="A1WJF3"/>
<dbReference type="OrthoDB" id="9770681at2"/>
<reference evidence="11" key="1">
    <citation type="submission" date="2006-12" db="EMBL/GenBank/DDBJ databases">
        <title>Complete sequence of chromosome 1 of Verminephrobacter eiseniae EF01-2.</title>
        <authorList>
            <person name="Copeland A."/>
            <person name="Lucas S."/>
            <person name="Lapidus A."/>
            <person name="Barry K."/>
            <person name="Detter J.C."/>
            <person name="Glavina del Rio T."/>
            <person name="Dalin E."/>
            <person name="Tice H."/>
            <person name="Pitluck S."/>
            <person name="Chertkov O."/>
            <person name="Brettin T."/>
            <person name="Bruce D."/>
            <person name="Han C."/>
            <person name="Tapia R."/>
            <person name="Gilna P."/>
            <person name="Schmutz J."/>
            <person name="Larimer F."/>
            <person name="Land M."/>
            <person name="Hauser L."/>
            <person name="Kyrpides N."/>
            <person name="Kim E."/>
            <person name="Stahl D."/>
            <person name="Richardson P."/>
        </authorList>
    </citation>
    <scope>NUCLEOTIDE SEQUENCE [LARGE SCALE GENOMIC DNA]</scope>
    <source>
        <strain evidence="11">EF01-2</strain>
    </source>
</reference>
<dbReference type="FunFam" id="2.40.110.10:FF:000011">
    <property type="entry name" value="Acyl-CoA dehydrogenase FadE34"/>
    <property type="match status" value="1"/>
</dbReference>
<dbReference type="KEGG" id="vei:Veis_2008"/>
<dbReference type="RefSeq" id="WP_011809766.1">
    <property type="nucleotide sequence ID" value="NC_008786.1"/>
</dbReference>
<feature type="domain" description="Acyl-CoA dehydrogenase/oxidase C-terminal" evidence="7">
    <location>
        <begin position="276"/>
        <end position="415"/>
    </location>
</feature>
<dbReference type="Gene3D" id="1.20.140.10">
    <property type="entry name" value="Butyryl-CoA Dehydrogenase, subunit A, domain 3"/>
    <property type="match status" value="2"/>
</dbReference>
<evidence type="ECO:0000313" key="11">
    <source>
        <dbReference type="Proteomes" id="UP000000374"/>
    </source>
</evidence>
<feature type="domain" description="Acyl-CoA dehydrogenase/oxidase N-terminal" evidence="9">
    <location>
        <begin position="459"/>
        <end position="565"/>
    </location>
</feature>
<feature type="domain" description="Acyl-CoA dehydrogenase/oxidase C-terminal" evidence="7">
    <location>
        <begin position="680"/>
        <end position="829"/>
    </location>
</feature>
<dbReference type="GO" id="GO:0005886">
    <property type="term" value="C:plasma membrane"/>
    <property type="evidence" value="ECO:0007669"/>
    <property type="project" value="TreeGrafter"/>
</dbReference>
<dbReference type="CDD" id="cd00567">
    <property type="entry name" value="ACAD"/>
    <property type="match status" value="1"/>
</dbReference>
<accession>A1WJF3</accession>
<dbReference type="InterPro" id="IPR006091">
    <property type="entry name" value="Acyl-CoA_Oxase/DH_mid-dom"/>
</dbReference>
<evidence type="ECO:0000256" key="6">
    <source>
        <dbReference type="SAM" id="Coils"/>
    </source>
</evidence>
<dbReference type="InterPro" id="IPR009075">
    <property type="entry name" value="AcylCo_DH/oxidase_C"/>
</dbReference>
<evidence type="ECO:0000259" key="7">
    <source>
        <dbReference type="Pfam" id="PF00441"/>
    </source>
</evidence>
<dbReference type="Pfam" id="PF00441">
    <property type="entry name" value="Acyl-CoA_dh_1"/>
    <property type="match status" value="2"/>
</dbReference>
<keyword evidence="3" id="KW-0285">Flavoprotein</keyword>
<keyword evidence="6" id="KW-0175">Coiled coil</keyword>
<evidence type="ECO:0000256" key="5">
    <source>
        <dbReference type="ARBA" id="ARBA00023002"/>
    </source>
</evidence>
<dbReference type="InterPro" id="IPR046373">
    <property type="entry name" value="Acyl-CoA_Oxase/DH_mid-dom_sf"/>
</dbReference>
<dbReference type="SUPFAM" id="SSF56645">
    <property type="entry name" value="Acyl-CoA dehydrogenase NM domain-like"/>
    <property type="match status" value="3"/>
</dbReference>
<dbReference type="Pfam" id="PF02771">
    <property type="entry name" value="Acyl-CoA_dh_N"/>
    <property type="match status" value="1"/>
</dbReference>
<dbReference type="Gene3D" id="1.10.540.10">
    <property type="entry name" value="Acyl-CoA dehydrogenase/oxidase, N-terminal domain"/>
    <property type="match status" value="2"/>
</dbReference>
<dbReference type="InterPro" id="IPR009100">
    <property type="entry name" value="AcylCoA_DH/oxidase_NM_dom_sf"/>
</dbReference>
<evidence type="ECO:0000256" key="2">
    <source>
        <dbReference type="ARBA" id="ARBA00009347"/>
    </source>
</evidence>
<evidence type="ECO:0000256" key="1">
    <source>
        <dbReference type="ARBA" id="ARBA00001974"/>
    </source>
</evidence>
<gene>
    <name evidence="10" type="ordered locus">Veis_2008</name>
</gene>
<feature type="coiled-coil region" evidence="6">
    <location>
        <begin position="343"/>
        <end position="370"/>
    </location>
</feature>
<dbReference type="InterPro" id="IPR052161">
    <property type="entry name" value="Mycobact_Acyl-CoA_DH"/>
</dbReference>
<evidence type="ECO:0000313" key="10">
    <source>
        <dbReference type="EMBL" id="ABM57760.1"/>
    </source>
</evidence>
<dbReference type="Pfam" id="PF02770">
    <property type="entry name" value="Acyl-CoA_dh_M"/>
    <property type="match status" value="1"/>
</dbReference>
<dbReference type="PANTHER" id="PTHR43292:SF3">
    <property type="entry name" value="ACYL-COA DEHYDROGENASE FADE29"/>
    <property type="match status" value="1"/>
</dbReference>
<proteinExistence type="inferred from homology"/>
<dbReference type="InterPro" id="IPR013786">
    <property type="entry name" value="AcylCoA_DH/ox_N"/>
</dbReference>
<dbReference type="STRING" id="391735.Veis_2008"/>
<comment type="cofactor">
    <cofactor evidence="1">
        <name>FAD</name>
        <dbReference type="ChEBI" id="CHEBI:57692"/>
    </cofactor>
</comment>
<dbReference type="eggNOG" id="COG1960">
    <property type="taxonomic scope" value="Bacteria"/>
</dbReference>
<dbReference type="EMBL" id="CP000542">
    <property type="protein sequence ID" value="ABM57760.1"/>
    <property type="molecule type" value="Genomic_DNA"/>
</dbReference>
<protein>
    <submittedName>
        <fullName evidence="10">Acyl-CoA dehydrogenase domain protein</fullName>
    </submittedName>
</protein>
<evidence type="ECO:0000259" key="9">
    <source>
        <dbReference type="Pfam" id="PF02771"/>
    </source>
</evidence>
<feature type="domain" description="Acyl-CoA oxidase/dehydrogenase middle" evidence="8">
    <location>
        <begin position="569"/>
        <end position="667"/>
    </location>
</feature>
<organism evidence="10 11">
    <name type="scientific">Verminephrobacter eiseniae (strain EF01-2)</name>
    <dbReference type="NCBI Taxonomy" id="391735"/>
    <lineage>
        <taxon>Bacteria</taxon>
        <taxon>Pseudomonadati</taxon>
        <taxon>Pseudomonadota</taxon>
        <taxon>Betaproteobacteria</taxon>
        <taxon>Burkholderiales</taxon>
        <taxon>Comamonadaceae</taxon>
        <taxon>Verminephrobacter</taxon>
    </lineage>
</organism>
<name>A1WJF3_VEREI</name>
<dbReference type="GO" id="GO:0050660">
    <property type="term" value="F:flavin adenine dinucleotide binding"/>
    <property type="evidence" value="ECO:0007669"/>
    <property type="project" value="InterPro"/>
</dbReference>
<dbReference type="GeneID" id="76460593"/>
<dbReference type="Gene3D" id="2.40.110.10">
    <property type="entry name" value="Butyryl-CoA Dehydrogenase, subunit A, domain 2"/>
    <property type="match status" value="2"/>
</dbReference>
<dbReference type="SUPFAM" id="SSF47203">
    <property type="entry name" value="Acyl-CoA dehydrogenase C-terminal domain-like"/>
    <property type="match status" value="2"/>
</dbReference>
<evidence type="ECO:0000259" key="8">
    <source>
        <dbReference type="Pfam" id="PF02770"/>
    </source>
</evidence>
<dbReference type="PANTHER" id="PTHR43292">
    <property type="entry name" value="ACYL-COA DEHYDROGENASE"/>
    <property type="match status" value="1"/>
</dbReference>
<dbReference type="Proteomes" id="UP000000374">
    <property type="component" value="Chromosome"/>
</dbReference>
<evidence type="ECO:0000256" key="4">
    <source>
        <dbReference type="ARBA" id="ARBA00022827"/>
    </source>
</evidence>
<evidence type="ECO:0000256" key="3">
    <source>
        <dbReference type="ARBA" id="ARBA00022630"/>
    </source>
</evidence>
<sequence length="833" mass="88642">MDHESQAAIREAALDYFTRSDSIGRCRAWVEPPPGIAAGAASPGWAALAELGWPGMLAPESVGGLALGLTGAAEILCAAGTHVAPEPLLAVAGLSAVLLARLVSRHGSDVVGCAQPIPSVLASDATPRCASMASADRQMIGDATLERTGARALLAELVAGRSLPALAWQESPGDLSAVPLNCGCEPRTGPEGGVLLQGEKLMVLPGAAASGWLVSARGDGDGDTVLLWVPRGTPGVSETLTTLVDGTQAAALRLEQVALPASALLAQGNAAQDALRQALACARILQSAELLGVGQAMLEQTLAHLRSRSQFGVPIGSFQALQHRCVDMYIHLEVARATLAEVLALADAMLAETTLALERLEAQASRVNARCSAAALLISRSALQLHGAIGYTQECALSLFYKRTLRLSAWLGNASAHQRHYAALAAAAPTGAGPAPDDAAWEQGFPRTADWAAMPEAPFRRMLRAFLRQHYPAPLRYLSHRARWSEMRAWYLRLSAQGWIAPAWPQAHGGMGLPADKLIAWIEELEQYGVARAPDQGIVMIGPLLIQHGTPGQQQRFLPKILSGEHVWCQGYSEPNAGSDLAGLRTEAVRAQDAQGEHFIVNGQKIWTTLAQDANHIFMLVRTDKNAKKQAGISFLLCDLRTPGITIRPIQTLAGEPEFCELFFDDVRVPAENLVGQLHAGWSIAKALLGFERIFLGSPKQSQYALGQLERLAQARRLFADPVFVQRYTALRLDVADLSAAYAGFANIVKAGKPLPASVSLLKIWASETYHRIGALLVEASEEQGAIAGDQELDGQTFNALAPLIGASSAMIYGGTNEIQRNILARQVLHLPG</sequence>
<keyword evidence="4" id="KW-0274">FAD</keyword>
<keyword evidence="11" id="KW-1185">Reference proteome</keyword>
<dbReference type="GO" id="GO:0016627">
    <property type="term" value="F:oxidoreductase activity, acting on the CH-CH group of donors"/>
    <property type="evidence" value="ECO:0007669"/>
    <property type="project" value="InterPro"/>
</dbReference>
<dbReference type="InterPro" id="IPR037069">
    <property type="entry name" value="AcylCoA_DH/ox_N_sf"/>
</dbReference>
<keyword evidence="5" id="KW-0560">Oxidoreductase</keyword>
<dbReference type="HOGENOM" id="CLU_018204_9_3_4"/>
<dbReference type="InterPro" id="IPR036250">
    <property type="entry name" value="AcylCo_DH-like_C"/>
</dbReference>
<comment type="similarity">
    <text evidence="2">Belongs to the acyl-CoA dehydrogenase family.</text>
</comment>